<dbReference type="RefSeq" id="WP_051667465.1">
    <property type="nucleotide sequence ID" value="NZ_CP003923.1"/>
</dbReference>
<dbReference type="KEGG" id="ble:BleG1_1499"/>
<feature type="region of interest" description="Disordered" evidence="1">
    <location>
        <begin position="1"/>
        <end position="21"/>
    </location>
</feature>
<dbReference type="PATRIC" id="fig|1246626.3.peg.1489"/>
<keyword evidence="3" id="KW-1185">Reference proteome</keyword>
<evidence type="ECO:0000313" key="3">
    <source>
        <dbReference type="Proteomes" id="UP000027142"/>
    </source>
</evidence>
<feature type="region of interest" description="Disordered" evidence="1">
    <location>
        <begin position="124"/>
        <end position="184"/>
    </location>
</feature>
<dbReference type="Proteomes" id="UP000027142">
    <property type="component" value="Chromosome"/>
</dbReference>
<protein>
    <recommendedName>
        <fullName evidence="4">YqfQ-like protein</fullName>
    </recommendedName>
</protein>
<dbReference type="HOGENOM" id="CLU_1465450_0_0_9"/>
<dbReference type="STRING" id="1246626.BleG1_1499"/>
<dbReference type="InterPro" id="IPR025571">
    <property type="entry name" value="YqfQ"/>
</dbReference>
<dbReference type="AlphaFoldDB" id="A0A060LV37"/>
<dbReference type="EMBL" id="CP003923">
    <property type="protein sequence ID" value="AIC94082.1"/>
    <property type="molecule type" value="Genomic_DNA"/>
</dbReference>
<sequence>MQPYYGPPASSIPMQPLSSGSSRLLGTASSFMQPTASMASAPIQHLAGATRGGGILARLLGGGRLTSLGTSAASGGLNFATILENTQRVMGITQQVAPMVQQYGPFIKNVPTLWRMMRTMRQTPINETPNEITEERASTVQHVPEPAATTHVAQPSPSPVASKPRPPRRQRPETQGASLPKLYI</sequence>
<dbReference type="OrthoDB" id="2860117at2"/>
<gene>
    <name evidence="2" type="ORF">BleG1_1499</name>
</gene>
<name>A0A060LV37_9BACI</name>
<organism evidence="2 3">
    <name type="scientific">Shouchella lehensis G1</name>
    <dbReference type="NCBI Taxonomy" id="1246626"/>
    <lineage>
        <taxon>Bacteria</taxon>
        <taxon>Bacillati</taxon>
        <taxon>Bacillota</taxon>
        <taxon>Bacilli</taxon>
        <taxon>Bacillales</taxon>
        <taxon>Bacillaceae</taxon>
        <taxon>Shouchella</taxon>
    </lineage>
</organism>
<reference evidence="2 3" key="1">
    <citation type="journal article" date="2014" name="Gene">
        <title>A comparative genomic analysis of the alkalitolerant soil bacterium Bacillus lehensis G1.</title>
        <authorList>
            <person name="Noor Y.M."/>
            <person name="Samsulrizal N.H."/>
            <person name="Jema'on N.A."/>
            <person name="Low K.O."/>
            <person name="Ramli A.N."/>
            <person name="Alias N.I."/>
            <person name="Damis S.I."/>
            <person name="Fuzi S.F."/>
            <person name="Isa M.N."/>
            <person name="Murad A.M."/>
            <person name="Raih M.F."/>
            <person name="Bakar F.D."/>
            <person name="Najimudin N."/>
            <person name="Mahadi N.M."/>
            <person name="Illias R.M."/>
        </authorList>
    </citation>
    <scope>NUCLEOTIDE SEQUENCE [LARGE SCALE GENOMIC DNA]</scope>
    <source>
        <strain evidence="2 3">G1</strain>
    </source>
</reference>
<accession>A0A060LV37</accession>
<evidence type="ECO:0000313" key="2">
    <source>
        <dbReference type="EMBL" id="AIC94082.1"/>
    </source>
</evidence>
<proteinExistence type="predicted"/>
<evidence type="ECO:0008006" key="4">
    <source>
        <dbReference type="Google" id="ProtNLM"/>
    </source>
</evidence>
<dbReference type="eggNOG" id="ENOG50336QF">
    <property type="taxonomic scope" value="Bacteria"/>
</dbReference>
<feature type="compositionally biased region" description="Polar residues" evidence="1">
    <location>
        <begin position="12"/>
        <end position="21"/>
    </location>
</feature>
<evidence type="ECO:0000256" key="1">
    <source>
        <dbReference type="SAM" id="MobiDB-lite"/>
    </source>
</evidence>
<dbReference type="Pfam" id="PF14181">
    <property type="entry name" value="YqfQ"/>
    <property type="match status" value="1"/>
</dbReference>